<feature type="domain" description="NlpC/P60" evidence="6">
    <location>
        <begin position="22"/>
        <end position="146"/>
    </location>
</feature>
<keyword evidence="4" id="KW-0788">Thiol protease</keyword>
<keyword evidence="8" id="KW-1185">Reference proteome</keyword>
<dbReference type="SUPFAM" id="SSF54001">
    <property type="entry name" value="Cysteine proteinases"/>
    <property type="match status" value="1"/>
</dbReference>
<evidence type="ECO:0000256" key="1">
    <source>
        <dbReference type="ARBA" id="ARBA00007074"/>
    </source>
</evidence>
<evidence type="ECO:0000313" key="8">
    <source>
        <dbReference type="Proteomes" id="UP001168613"/>
    </source>
</evidence>
<dbReference type="InterPro" id="IPR038765">
    <property type="entry name" value="Papain-like_cys_pep_sf"/>
</dbReference>
<comment type="similarity">
    <text evidence="1">Belongs to the peptidase C40 family.</text>
</comment>
<evidence type="ECO:0000313" key="7">
    <source>
        <dbReference type="EMBL" id="MDN4122106.1"/>
    </source>
</evidence>
<dbReference type="PROSITE" id="PS51935">
    <property type="entry name" value="NLPC_P60"/>
    <property type="match status" value="1"/>
</dbReference>
<evidence type="ECO:0000256" key="4">
    <source>
        <dbReference type="ARBA" id="ARBA00022807"/>
    </source>
</evidence>
<organism evidence="7 8">
    <name type="scientific">Alcaligenes endophyticus</name>
    <dbReference type="NCBI Taxonomy" id="1929088"/>
    <lineage>
        <taxon>Bacteria</taxon>
        <taxon>Pseudomonadati</taxon>
        <taxon>Pseudomonadota</taxon>
        <taxon>Betaproteobacteria</taxon>
        <taxon>Burkholderiales</taxon>
        <taxon>Alcaligenaceae</taxon>
        <taxon>Alcaligenes</taxon>
    </lineage>
</organism>
<accession>A0ABT8ELD6</accession>
<feature type="region of interest" description="Disordered" evidence="5">
    <location>
        <begin position="1"/>
        <end position="21"/>
    </location>
</feature>
<sequence>MLIAGCGGPRGTTEMRSSMPASHRGADVALNALALLDSPYRYGGAHPSTGFDCSGLVFYVFQPQTATPIPRQSGEQARLGRAIALNQLEAGDLIFFNTLGKANSHVGIYIGDGNFINAPSSGGHVRIDSLHNPYFKQRFTAARRFFEL</sequence>
<dbReference type="InterPro" id="IPR000064">
    <property type="entry name" value="NLP_P60_dom"/>
</dbReference>
<dbReference type="RefSeq" id="WP_266122891.1">
    <property type="nucleotide sequence ID" value="NZ_JAJHNU010000003.1"/>
</dbReference>
<reference evidence="7" key="1">
    <citation type="submission" date="2021-11" db="EMBL/GenBank/DDBJ databases">
        <title>Draft genome sequence of Alcaligenes endophyticus type strain CCUG 75668T.</title>
        <authorList>
            <person name="Salva-Serra F."/>
            <person name="Duran R.E."/>
            <person name="Seeger M."/>
            <person name="Moore E.R.B."/>
            <person name="Jaen-Luchoro D."/>
        </authorList>
    </citation>
    <scope>NUCLEOTIDE SEQUENCE</scope>
    <source>
        <strain evidence="7">CCUG 75668</strain>
    </source>
</reference>
<dbReference type="PANTHER" id="PTHR47053:SF1">
    <property type="entry name" value="MUREIN DD-ENDOPEPTIDASE MEPH-RELATED"/>
    <property type="match status" value="1"/>
</dbReference>
<dbReference type="EMBL" id="JAJHNU010000003">
    <property type="protein sequence ID" value="MDN4122106.1"/>
    <property type="molecule type" value="Genomic_DNA"/>
</dbReference>
<dbReference type="Proteomes" id="UP001168613">
    <property type="component" value="Unassembled WGS sequence"/>
</dbReference>
<proteinExistence type="inferred from homology"/>
<dbReference type="Pfam" id="PF00877">
    <property type="entry name" value="NLPC_P60"/>
    <property type="match status" value="1"/>
</dbReference>
<feature type="compositionally biased region" description="Gly residues" evidence="5">
    <location>
        <begin position="1"/>
        <end position="10"/>
    </location>
</feature>
<evidence type="ECO:0000256" key="5">
    <source>
        <dbReference type="SAM" id="MobiDB-lite"/>
    </source>
</evidence>
<name>A0ABT8ELD6_9BURK</name>
<keyword evidence="2" id="KW-0645">Protease</keyword>
<evidence type="ECO:0000259" key="6">
    <source>
        <dbReference type="PROSITE" id="PS51935"/>
    </source>
</evidence>
<protein>
    <submittedName>
        <fullName evidence="7">C40 family peptidase</fullName>
    </submittedName>
</protein>
<comment type="caution">
    <text evidence="7">The sequence shown here is derived from an EMBL/GenBank/DDBJ whole genome shotgun (WGS) entry which is preliminary data.</text>
</comment>
<dbReference type="InterPro" id="IPR051202">
    <property type="entry name" value="Peptidase_C40"/>
</dbReference>
<dbReference type="PANTHER" id="PTHR47053">
    <property type="entry name" value="MUREIN DD-ENDOPEPTIDASE MEPH-RELATED"/>
    <property type="match status" value="1"/>
</dbReference>
<evidence type="ECO:0000256" key="3">
    <source>
        <dbReference type="ARBA" id="ARBA00022801"/>
    </source>
</evidence>
<dbReference type="Gene3D" id="3.90.1720.10">
    <property type="entry name" value="endopeptidase domain like (from Nostoc punctiforme)"/>
    <property type="match status" value="1"/>
</dbReference>
<evidence type="ECO:0000256" key="2">
    <source>
        <dbReference type="ARBA" id="ARBA00022670"/>
    </source>
</evidence>
<keyword evidence="3" id="KW-0378">Hydrolase</keyword>
<gene>
    <name evidence="7" type="ORF">LMS43_12480</name>
</gene>